<dbReference type="GO" id="GO:0008168">
    <property type="term" value="F:methyltransferase activity"/>
    <property type="evidence" value="ECO:0007669"/>
    <property type="project" value="TreeGrafter"/>
</dbReference>
<evidence type="ECO:0000313" key="3">
    <source>
        <dbReference type="Proteomes" id="UP000256328"/>
    </source>
</evidence>
<dbReference type="PANTHER" id="PTHR43591">
    <property type="entry name" value="METHYLTRANSFERASE"/>
    <property type="match status" value="1"/>
</dbReference>
<evidence type="ECO:0000256" key="1">
    <source>
        <dbReference type="SAM" id="MobiDB-lite"/>
    </source>
</evidence>
<gene>
    <name evidence="2" type="ORF">BP5796_10308</name>
</gene>
<dbReference type="Pfam" id="PF13489">
    <property type="entry name" value="Methyltransf_23"/>
    <property type="match status" value="1"/>
</dbReference>
<dbReference type="CDD" id="cd02440">
    <property type="entry name" value="AdoMet_MTases"/>
    <property type="match status" value="1"/>
</dbReference>
<protein>
    <submittedName>
        <fullName evidence="2">Uncharacterized protein</fullName>
    </submittedName>
</protein>
<dbReference type="AlphaFoldDB" id="A0A3D8QUU5"/>
<comment type="caution">
    <text evidence="2">The sequence shown here is derived from an EMBL/GenBank/DDBJ whole genome shotgun (WGS) entry which is preliminary data.</text>
</comment>
<dbReference type="InterPro" id="IPR029063">
    <property type="entry name" value="SAM-dependent_MTases_sf"/>
</dbReference>
<reference evidence="2 3" key="1">
    <citation type="journal article" date="2018" name="IMA Fungus">
        <title>IMA Genome-F 9: Draft genome sequence of Annulohypoxylon stygium, Aspergillus mulundensis, Berkeleyomyces basicola (syn. Thielaviopsis basicola), Ceratocystis smalleyi, two Cercospora beticola strains, Coleophoma cylindrospora, Fusarium fracticaudum, Phialophora cf. hyalina, and Morchella septimelata.</title>
        <authorList>
            <person name="Wingfield B.D."/>
            <person name="Bills G.F."/>
            <person name="Dong Y."/>
            <person name="Huang W."/>
            <person name="Nel W.J."/>
            <person name="Swalarsk-Parry B.S."/>
            <person name="Vaghefi N."/>
            <person name="Wilken P.M."/>
            <person name="An Z."/>
            <person name="de Beer Z.W."/>
            <person name="De Vos L."/>
            <person name="Chen L."/>
            <person name="Duong T.A."/>
            <person name="Gao Y."/>
            <person name="Hammerbacher A."/>
            <person name="Kikkert J.R."/>
            <person name="Li Y."/>
            <person name="Li H."/>
            <person name="Li K."/>
            <person name="Li Q."/>
            <person name="Liu X."/>
            <person name="Ma X."/>
            <person name="Naidoo K."/>
            <person name="Pethybridge S.J."/>
            <person name="Sun J."/>
            <person name="Steenkamp E.T."/>
            <person name="van der Nest M.A."/>
            <person name="van Wyk S."/>
            <person name="Wingfield M.J."/>
            <person name="Xiong C."/>
            <person name="Yue Q."/>
            <person name="Zhang X."/>
        </authorList>
    </citation>
    <scope>NUCLEOTIDE SEQUENCE [LARGE SCALE GENOMIC DNA]</scope>
    <source>
        <strain evidence="2 3">BP5796</strain>
    </source>
</reference>
<feature type="compositionally biased region" description="Low complexity" evidence="1">
    <location>
        <begin position="10"/>
        <end position="43"/>
    </location>
</feature>
<dbReference type="PANTHER" id="PTHR43591:SF24">
    <property type="entry name" value="2-METHOXY-6-POLYPRENYL-1,4-BENZOQUINOL METHYLASE, MITOCHONDRIAL"/>
    <property type="match status" value="1"/>
</dbReference>
<proteinExistence type="predicted"/>
<dbReference type="Proteomes" id="UP000256328">
    <property type="component" value="Unassembled WGS sequence"/>
</dbReference>
<feature type="region of interest" description="Disordered" evidence="1">
    <location>
        <begin position="1"/>
        <end position="59"/>
    </location>
</feature>
<organism evidence="2 3">
    <name type="scientific">Coleophoma crateriformis</name>
    <dbReference type="NCBI Taxonomy" id="565419"/>
    <lineage>
        <taxon>Eukaryota</taxon>
        <taxon>Fungi</taxon>
        <taxon>Dikarya</taxon>
        <taxon>Ascomycota</taxon>
        <taxon>Pezizomycotina</taxon>
        <taxon>Leotiomycetes</taxon>
        <taxon>Helotiales</taxon>
        <taxon>Dermateaceae</taxon>
        <taxon>Coleophoma</taxon>
    </lineage>
</organism>
<dbReference type="Gene3D" id="3.40.50.150">
    <property type="entry name" value="Vaccinia Virus protein VP39"/>
    <property type="match status" value="1"/>
</dbReference>
<accession>A0A3D8QUU5</accession>
<name>A0A3D8QUU5_9HELO</name>
<dbReference type="SUPFAM" id="SSF53335">
    <property type="entry name" value="S-adenosyl-L-methionine-dependent methyltransferases"/>
    <property type="match status" value="1"/>
</dbReference>
<evidence type="ECO:0000313" key="2">
    <source>
        <dbReference type="EMBL" id="RDW65616.1"/>
    </source>
</evidence>
<sequence length="359" mass="39757">MSSNPAGDTTPVVPEVPAAAEAPAVPAAPAAALPTAQPAPLVADDADSAYDGNSLDGSDTTSLRSSIYNYRVENGRTYHAYKEGEYWGPNDEQAQDNMDIGNHLYTLLLRGKIFKAPIEKAPRRVLDIGTGTGIWAIDFADQYPSAEVIGVDLSPIQPAFVPPNCKFEVDDIAENWTWKPESFDYIHIRAMYGSIADWPKLYKQAYDHLAPGGFIEHMEVDCEIASDDNTVPEDHPFWRWTKVFLQFGKLSGKSFIQARDAKNMITAAGFENVDEEILKMPIRAWSTDPHLKKVGMWQQLFAETGVEGHGLAILTRVLGWTYAEAELLINEVRNAIKDPKTHAYYRCNIVVAQKPLSSA</sequence>
<keyword evidence="3" id="KW-1185">Reference proteome</keyword>
<dbReference type="OrthoDB" id="2013972at2759"/>
<dbReference type="EMBL" id="PDLN01000015">
    <property type="protein sequence ID" value="RDW65616.1"/>
    <property type="molecule type" value="Genomic_DNA"/>
</dbReference>